<evidence type="ECO:0000313" key="3">
    <source>
        <dbReference type="Proteomes" id="UP000199031"/>
    </source>
</evidence>
<keyword evidence="3" id="KW-1185">Reference proteome</keyword>
<feature type="transmembrane region" description="Helical" evidence="1">
    <location>
        <begin position="7"/>
        <end position="26"/>
    </location>
</feature>
<proteinExistence type="predicted"/>
<feature type="transmembrane region" description="Helical" evidence="1">
    <location>
        <begin position="74"/>
        <end position="94"/>
    </location>
</feature>
<evidence type="ECO:0008006" key="4">
    <source>
        <dbReference type="Google" id="ProtNLM"/>
    </source>
</evidence>
<organism evidence="2 3">
    <name type="scientific">Parafilimonas terrae</name>
    <dbReference type="NCBI Taxonomy" id="1465490"/>
    <lineage>
        <taxon>Bacteria</taxon>
        <taxon>Pseudomonadati</taxon>
        <taxon>Bacteroidota</taxon>
        <taxon>Chitinophagia</taxon>
        <taxon>Chitinophagales</taxon>
        <taxon>Chitinophagaceae</taxon>
        <taxon>Parafilimonas</taxon>
    </lineage>
</organism>
<reference evidence="2 3" key="1">
    <citation type="submission" date="2016-10" db="EMBL/GenBank/DDBJ databases">
        <authorList>
            <person name="de Groot N.N."/>
        </authorList>
    </citation>
    <scope>NUCLEOTIDE SEQUENCE [LARGE SCALE GENOMIC DNA]</scope>
    <source>
        <strain evidence="2 3">DSM 28286</strain>
    </source>
</reference>
<keyword evidence="1" id="KW-0812">Transmembrane</keyword>
<dbReference type="STRING" id="1465490.SAMN05444277_109154"/>
<feature type="transmembrane region" description="Helical" evidence="1">
    <location>
        <begin position="100"/>
        <end position="121"/>
    </location>
</feature>
<keyword evidence="1" id="KW-1133">Transmembrane helix</keyword>
<gene>
    <name evidence="2" type="ORF">SAMN05444277_109154</name>
</gene>
<sequence>MTTKISYAVAFITGVGLIFLGTRFLLSPGIAEAGYGIHFNEQGDYSFHYMKGIRDTLSGLLMCLFVLMNERRALGVVLLTGTIVPVTDMLIVLSKSYNSVLQAVPHIIAIIICFVFGIILLTTKPSKIIL</sequence>
<dbReference type="Proteomes" id="UP000199031">
    <property type="component" value="Unassembled WGS sequence"/>
</dbReference>
<keyword evidence="1" id="KW-0472">Membrane</keyword>
<name>A0A1I5XSN5_9BACT</name>
<dbReference type="RefSeq" id="WP_090660209.1">
    <property type="nucleotide sequence ID" value="NZ_FOXQ01000009.1"/>
</dbReference>
<dbReference type="AlphaFoldDB" id="A0A1I5XSN5"/>
<accession>A0A1I5XSN5</accession>
<evidence type="ECO:0000313" key="2">
    <source>
        <dbReference type="EMBL" id="SFQ34981.1"/>
    </source>
</evidence>
<protein>
    <recommendedName>
        <fullName evidence="4">DUF4267 domain-containing protein</fullName>
    </recommendedName>
</protein>
<feature type="transmembrane region" description="Helical" evidence="1">
    <location>
        <begin position="46"/>
        <end position="67"/>
    </location>
</feature>
<dbReference type="OrthoDB" id="2968810at2"/>
<dbReference type="EMBL" id="FOXQ01000009">
    <property type="protein sequence ID" value="SFQ34981.1"/>
    <property type="molecule type" value="Genomic_DNA"/>
</dbReference>
<evidence type="ECO:0000256" key="1">
    <source>
        <dbReference type="SAM" id="Phobius"/>
    </source>
</evidence>
<dbReference type="Pfam" id="PF14087">
    <property type="entry name" value="DUF4267"/>
    <property type="match status" value="1"/>
</dbReference>
<dbReference type="InterPro" id="IPR025363">
    <property type="entry name" value="DUF4267"/>
</dbReference>